<sequence length="70" mass="8287">MQEIEIGKIYYCEVPSLEGSFEVQVLQMLKDNCVLVRVVRCTLMQSKYLKKNKYRFIVNIKSLKGRSLHF</sequence>
<accession>A0A125W3S0</accession>
<dbReference type="EMBL" id="AEBR01000078">
    <property type="protein sequence ID" value="EFM82092.1"/>
    <property type="molecule type" value="Genomic_DNA"/>
</dbReference>
<organism evidence="1 2">
    <name type="scientific">Enterococcus faecalis TX4248</name>
    <dbReference type="NCBI Taxonomy" id="749495"/>
    <lineage>
        <taxon>Bacteria</taxon>
        <taxon>Bacillati</taxon>
        <taxon>Bacillota</taxon>
        <taxon>Bacilli</taxon>
        <taxon>Lactobacillales</taxon>
        <taxon>Enterococcaceae</taxon>
        <taxon>Enterococcus</taxon>
    </lineage>
</organism>
<protein>
    <submittedName>
        <fullName evidence="1">Uncharacterized protein</fullName>
    </submittedName>
</protein>
<dbReference type="Proteomes" id="UP000004846">
    <property type="component" value="Unassembled WGS sequence"/>
</dbReference>
<evidence type="ECO:0000313" key="1">
    <source>
        <dbReference type="EMBL" id="EFM82092.1"/>
    </source>
</evidence>
<dbReference type="RefSeq" id="WP_002370267.1">
    <property type="nucleotide sequence ID" value="NZ_GL454473.1"/>
</dbReference>
<dbReference type="HOGENOM" id="CLU_2805748_0_0_9"/>
<comment type="caution">
    <text evidence="1">The sequence shown here is derived from an EMBL/GenBank/DDBJ whole genome shotgun (WGS) entry which is preliminary data.</text>
</comment>
<gene>
    <name evidence="1" type="ORF">HMPREF9498_02298</name>
</gene>
<proteinExistence type="predicted"/>
<dbReference type="AlphaFoldDB" id="A0A125W3S0"/>
<reference evidence="1 2" key="1">
    <citation type="submission" date="2010-07" db="EMBL/GenBank/DDBJ databases">
        <authorList>
            <person name="Sid Ahmed O."/>
        </authorList>
    </citation>
    <scope>NUCLEOTIDE SEQUENCE [LARGE SCALE GENOMIC DNA]</scope>
    <source>
        <strain evidence="1 2">TX4248</strain>
    </source>
</reference>
<name>A0A125W3S0_ENTFL</name>
<evidence type="ECO:0000313" key="2">
    <source>
        <dbReference type="Proteomes" id="UP000004846"/>
    </source>
</evidence>